<dbReference type="InterPro" id="IPR000889">
    <property type="entry name" value="Glutathione_peroxidase"/>
</dbReference>
<dbReference type="GO" id="GO:0004601">
    <property type="term" value="F:peroxidase activity"/>
    <property type="evidence" value="ECO:0007669"/>
    <property type="project" value="UniProtKB-KW"/>
</dbReference>
<dbReference type="Gene3D" id="3.40.30.10">
    <property type="entry name" value="Glutaredoxin"/>
    <property type="match status" value="1"/>
</dbReference>
<accession>A0A8J2U9N2</accession>
<dbReference type="Pfam" id="PF00255">
    <property type="entry name" value="GSHPx"/>
    <property type="match status" value="1"/>
</dbReference>
<keyword evidence="3 4" id="KW-0560">Oxidoreductase</keyword>
<proteinExistence type="inferred from homology"/>
<dbReference type="Proteomes" id="UP000607559">
    <property type="component" value="Unassembled WGS sequence"/>
</dbReference>
<dbReference type="RefSeq" id="WP_188928937.1">
    <property type="nucleotide sequence ID" value="NZ_BMJC01000001.1"/>
</dbReference>
<reference evidence="5" key="1">
    <citation type="journal article" date="2014" name="Int. J. Syst. Evol. Microbiol.">
        <title>Complete genome sequence of Corynebacterium casei LMG S-19264T (=DSM 44701T), isolated from a smear-ripened cheese.</title>
        <authorList>
            <consortium name="US DOE Joint Genome Institute (JGI-PGF)"/>
            <person name="Walter F."/>
            <person name="Albersmeier A."/>
            <person name="Kalinowski J."/>
            <person name="Ruckert C."/>
        </authorList>
    </citation>
    <scope>NUCLEOTIDE SEQUENCE</scope>
    <source>
        <strain evidence="5">CGMCC 1.15448</strain>
    </source>
</reference>
<evidence type="ECO:0000256" key="4">
    <source>
        <dbReference type="RuleBase" id="RU000499"/>
    </source>
</evidence>
<dbReference type="EMBL" id="BMJC01000001">
    <property type="protein sequence ID" value="GGA87925.1"/>
    <property type="molecule type" value="Genomic_DNA"/>
</dbReference>
<dbReference type="GO" id="GO:0034599">
    <property type="term" value="P:cellular response to oxidative stress"/>
    <property type="evidence" value="ECO:0007669"/>
    <property type="project" value="TreeGrafter"/>
</dbReference>
<organism evidence="5 6">
    <name type="scientific">Puia dinghuensis</name>
    <dbReference type="NCBI Taxonomy" id="1792502"/>
    <lineage>
        <taxon>Bacteria</taxon>
        <taxon>Pseudomonadati</taxon>
        <taxon>Bacteroidota</taxon>
        <taxon>Chitinophagia</taxon>
        <taxon>Chitinophagales</taxon>
        <taxon>Chitinophagaceae</taxon>
        <taxon>Puia</taxon>
    </lineage>
</organism>
<protein>
    <recommendedName>
        <fullName evidence="4">Glutathione peroxidase</fullName>
    </recommendedName>
</protein>
<evidence type="ECO:0000313" key="5">
    <source>
        <dbReference type="EMBL" id="GGA87925.1"/>
    </source>
</evidence>
<keyword evidence="6" id="KW-1185">Reference proteome</keyword>
<dbReference type="InterPro" id="IPR036249">
    <property type="entry name" value="Thioredoxin-like_sf"/>
</dbReference>
<evidence type="ECO:0000256" key="3">
    <source>
        <dbReference type="ARBA" id="ARBA00023002"/>
    </source>
</evidence>
<reference evidence="5" key="2">
    <citation type="submission" date="2020-09" db="EMBL/GenBank/DDBJ databases">
        <authorList>
            <person name="Sun Q."/>
            <person name="Zhou Y."/>
        </authorList>
    </citation>
    <scope>NUCLEOTIDE SEQUENCE</scope>
    <source>
        <strain evidence="5">CGMCC 1.15448</strain>
    </source>
</reference>
<dbReference type="PROSITE" id="PS51355">
    <property type="entry name" value="GLUTATHIONE_PEROXID_3"/>
    <property type="match status" value="1"/>
</dbReference>
<evidence type="ECO:0000256" key="2">
    <source>
        <dbReference type="ARBA" id="ARBA00022559"/>
    </source>
</evidence>
<dbReference type="PANTHER" id="PTHR11592">
    <property type="entry name" value="GLUTATHIONE PEROXIDASE"/>
    <property type="match status" value="1"/>
</dbReference>
<dbReference type="PANTHER" id="PTHR11592:SF78">
    <property type="entry name" value="GLUTATHIONE PEROXIDASE"/>
    <property type="match status" value="1"/>
</dbReference>
<name>A0A8J2U9N2_9BACT</name>
<evidence type="ECO:0000256" key="1">
    <source>
        <dbReference type="ARBA" id="ARBA00006926"/>
    </source>
</evidence>
<dbReference type="SUPFAM" id="SSF52833">
    <property type="entry name" value="Thioredoxin-like"/>
    <property type="match status" value="1"/>
</dbReference>
<evidence type="ECO:0000313" key="6">
    <source>
        <dbReference type="Proteomes" id="UP000607559"/>
    </source>
</evidence>
<sequence>MLKLLFYFLLAGPGPIYSLSFTDAQGHLVQLSAFKGKKILLVNTASGSSRASQYASLEKLYELYKDSLVIIAFPSNDFGHEPATGAVISQNVVSQYNIQFIMAANISVTGATTHPVFQWLTSAALNGLDSNPVGNDFYKFLVDSAGNWKGVFSDEVDPMSAEMQNAIKQ</sequence>
<gene>
    <name evidence="5" type="ORF">GCM10011511_08810</name>
</gene>
<comment type="caution">
    <text evidence="5">The sequence shown here is derived from an EMBL/GenBank/DDBJ whole genome shotgun (WGS) entry which is preliminary data.</text>
</comment>
<keyword evidence="2 4" id="KW-0575">Peroxidase</keyword>
<dbReference type="PRINTS" id="PR01011">
    <property type="entry name" value="GLUTPROXDASE"/>
</dbReference>
<dbReference type="AlphaFoldDB" id="A0A8J2U9N2"/>
<dbReference type="PIRSF" id="PIRSF000303">
    <property type="entry name" value="Glutathion_perox"/>
    <property type="match status" value="1"/>
</dbReference>
<comment type="similarity">
    <text evidence="1 4">Belongs to the glutathione peroxidase family.</text>
</comment>